<feature type="transmembrane region" description="Helical" evidence="13">
    <location>
        <begin position="171"/>
        <end position="191"/>
    </location>
</feature>
<dbReference type="PRINTS" id="PR00344">
    <property type="entry name" value="BCTRLSENSOR"/>
</dbReference>
<dbReference type="GO" id="GO:0005524">
    <property type="term" value="F:ATP binding"/>
    <property type="evidence" value="ECO:0007669"/>
    <property type="project" value="UniProtKB-KW"/>
</dbReference>
<dbReference type="CDD" id="cd06225">
    <property type="entry name" value="HAMP"/>
    <property type="match status" value="1"/>
</dbReference>
<name>A0A089LQ03_9BACL</name>
<keyword evidence="13" id="KW-1133">Transmembrane helix</keyword>
<evidence type="ECO:0000256" key="4">
    <source>
        <dbReference type="ARBA" id="ARBA00012438"/>
    </source>
</evidence>
<dbReference type="PANTHER" id="PTHR43711">
    <property type="entry name" value="TWO-COMPONENT HISTIDINE KINASE"/>
    <property type="match status" value="1"/>
</dbReference>
<proteinExistence type="predicted"/>
<dbReference type="Pfam" id="PF00672">
    <property type="entry name" value="HAMP"/>
    <property type="match status" value="1"/>
</dbReference>
<reference evidence="16 17" key="1">
    <citation type="submission" date="2014-08" db="EMBL/GenBank/DDBJ databases">
        <title>Comparative genomics of the Paenibacillus odorifer group.</title>
        <authorList>
            <person name="den Bakker H.C."/>
            <person name="Tsai Y.-C."/>
            <person name="Martin N."/>
            <person name="Korlach J."/>
            <person name="Wiedmann M."/>
        </authorList>
    </citation>
    <scope>NUCLEOTIDE SEQUENCE [LARGE SCALE GENOMIC DNA]</scope>
    <source>
        <strain evidence="16 17">DSM 14472</strain>
    </source>
</reference>
<evidence type="ECO:0000313" key="17">
    <source>
        <dbReference type="Proteomes" id="UP000029507"/>
    </source>
</evidence>
<dbReference type="PROSITE" id="PS50109">
    <property type="entry name" value="HIS_KIN"/>
    <property type="match status" value="1"/>
</dbReference>
<keyword evidence="10" id="KW-0067">ATP-binding</keyword>
<evidence type="ECO:0000256" key="13">
    <source>
        <dbReference type="SAM" id="Phobius"/>
    </source>
</evidence>
<dbReference type="STRING" id="169760.PSTEL_11590"/>
<dbReference type="PROSITE" id="PS50885">
    <property type="entry name" value="HAMP"/>
    <property type="match status" value="1"/>
</dbReference>
<dbReference type="EMBL" id="CP009286">
    <property type="protein sequence ID" value="AIQ63626.1"/>
    <property type="molecule type" value="Genomic_DNA"/>
</dbReference>
<dbReference type="SMART" id="SM00387">
    <property type="entry name" value="HATPase_c"/>
    <property type="match status" value="1"/>
</dbReference>
<dbReference type="HOGENOM" id="CLU_000445_89_6_9"/>
<dbReference type="SUPFAM" id="SSF55874">
    <property type="entry name" value="ATPase domain of HSP90 chaperone/DNA topoisomerase II/histidine kinase"/>
    <property type="match status" value="1"/>
</dbReference>
<dbReference type="InterPro" id="IPR036097">
    <property type="entry name" value="HisK_dim/P_sf"/>
</dbReference>
<evidence type="ECO:0000256" key="1">
    <source>
        <dbReference type="ARBA" id="ARBA00000085"/>
    </source>
</evidence>
<dbReference type="FunFam" id="3.30.565.10:FF:000023">
    <property type="entry name" value="PAS domain-containing sensor histidine kinase"/>
    <property type="match status" value="1"/>
</dbReference>
<evidence type="ECO:0000256" key="2">
    <source>
        <dbReference type="ARBA" id="ARBA00004314"/>
    </source>
</evidence>
<keyword evidence="9" id="KW-0418">Kinase</keyword>
<dbReference type="GO" id="GO:0045121">
    <property type="term" value="C:membrane raft"/>
    <property type="evidence" value="ECO:0007669"/>
    <property type="project" value="UniProtKB-SubCell"/>
</dbReference>
<evidence type="ECO:0000256" key="6">
    <source>
        <dbReference type="ARBA" id="ARBA00022553"/>
    </source>
</evidence>
<dbReference type="InterPro" id="IPR036890">
    <property type="entry name" value="HATPase_C_sf"/>
</dbReference>
<dbReference type="PANTHER" id="PTHR43711:SF26">
    <property type="entry name" value="SENSOR HISTIDINE KINASE RCSC"/>
    <property type="match status" value="1"/>
</dbReference>
<evidence type="ECO:0000259" key="15">
    <source>
        <dbReference type="PROSITE" id="PS50885"/>
    </source>
</evidence>
<dbReference type="EC" id="2.7.13.3" evidence="4"/>
<dbReference type="FunFam" id="1.10.287.130:FF:000001">
    <property type="entry name" value="Two-component sensor histidine kinase"/>
    <property type="match status" value="1"/>
</dbReference>
<dbReference type="KEGG" id="pste:PSTEL_11590"/>
<dbReference type="CDD" id="cd00082">
    <property type="entry name" value="HisKA"/>
    <property type="match status" value="1"/>
</dbReference>
<dbReference type="InterPro" id="IPR050736">
    <property type="entry name" value="Sensor_HK_Regulatory"/>
</dbReference>
<evidence type="ECO:0000313" key="16">
    <source>
        <dbReference type="EMBL" id="AIQ63626.1"/>
    </source>
</evidence>
<keyword evidence="17" id="KW-1185">Reference proteome</keyword>
<gene>
    <name evidence="16" type="ORF">PSTEL_11590</name>
</gene>
<feature type="transmembrane region" description="Helical" evidence="13">
    <location>
        <begin position="6"/>
        <end position="29"/>
    </location>
</feature>
<dbReference type="SUPFAM" id="SSF47384">
    <property type="entry name" value="Homodimeric domain of signal transducing histidine kinase"/>
    <property type="match status" value="1"/>
</dbReference>
<dbReference type="CDD" id="cd00075">
    <property type="entry name" value="HATPase"/>
    <property type="match status" value="1"/>
</dbReference>
<feature type="domain" description="HAMP" evidence="15">
    <location>
        <begin position="192"/>
        <end position="244"/>
    </location>
</feature>
<keyword evidence="6" id="KW-0597">Phosphoprotein</keyword>
<feature type="domain" description="Histidine kinase" evidence="14">
    <location>
        <begin position="252"/>
        <end position="469"/>
    </location>
</feature>
<keyword evidence="7" id="KW-0808">Transferase</keyword>
<dbReference type="Gene3D" id="1.10.287.130">
    <property type="match status" value="1"/>
</dbReference>
<accession>A0A089LQ03</accession>
<dbReference type="InterPro" id="IPR003660">
    <property type="entry name" value="HAMP_dom"/>
</dbReference>
<evidence type="ECO:0000256" key="3">
    <source>
        <dbReference type="ARBA" id="ARBA00004651"/>
    </source>
</evidence>
<keyword evidence="11" id="KW-0902">Two-component regulatory system</keyword>
<organism evidence="16 17">
    <name type="scientific">Paenibacillus stellifer</name>
    <dbReference type="NCBI Taxonomy" id="169760"/>
    <lineage>
        <taxon>Bacteria</taxon>
        <taxon>Bacillati</taxon>
        <taxon>Bacillota</taxon>
        <taxon>Bacilli</taxon>
        <taxon>Bacillales</taxon>
        <taxon>Paenibacillaceae</taxon>
        <taxon>Paenibacillus</taxon>
    </lineage>
</organism>
<dbReference type="Pfam" id="PF02518">
    <property type="entry name" value="HATPase_c"/>
    <property type="match status" value="1"/>
</dbReference>
<dbReference type="SMART" id="SM00388">
    <property type="entry name" value="HisKA"/>
    <property type="match status" value="1"/>
</dbReference>
<dbReference type="Pfam" id="PF00512">
    <property type="entry name" value="HisKA"/>
    <property type="match status" value="1"/>
</dbReference>
<evidence type="ECO:0000256" key="8">
    <source>
        <dbReference type="ARBA" id="ARBA00022741"/>
    </source>
</evidence>
<keyword evidence="13" id="KW-0812">Transmembrane</keyword>
<dbReference type="InterPro" id="IPR003594">
    <property type="entry name" value="HATPase_dom"/>
</dbReference>
<evidence type="ECO:0000259" key="14">
    <source>
        <dbReference type="PROSITE" id="PS50109"/>
    </source>
</evidence>
<dbReference type="RefSeq" id="WP_038695307.1">
    <property type="nucleotide sequence ID" value="NZ_CP009286.1"/>
</dbReference>
<dbReference type="SUPFAM" id="SSF158472">
    <property type="entry name" value="HAMP domain-like"/>
    <property type="match status" value="1"/>
</dbReference>
<dbReference type="SMART" id="SM00304">
    <property type="entry name" value="HAMP"/>
    <property type="match status" value="1"/>
</dbReference>
<dbReference type="GO" id="GO:0000155">
    <property type="term" value="F:phosphorelay sensor kinase activity"/>
    <property type="evidence" value="ECO:0007669"/>
    <property type="project" value="InterPro"/>
</dbReference>
<comment type="subcellular location">
    <subcellularLocation>
        <location evidence="3">Cell membrane</location>
        <topology evidence="3">Multi-pass membrane protein</topology>
    </subcellularLocation>
    <subcellularLocation>
        <location evidence="2">Membrane raft</location>
        <topology evidence="2">Multi-pass membrane protein</topology>
    </subcellularLocation>
</comment>
<keyword evidence="5" id="KW-1003">Cell membrane</keyword>
<evidence type="ECO:0000256" key="5">
    <source>
        <dbReference type="ARBA" id="ARBA00022475"/>
    </source>
</evidence>
<evidence type="ECO:0000256" key="12">
    <source>
        <dbReference type="ARBA" id="ARBA00023136"/>
    </source>
</evidence>
<dbReference type="OrthoDB" id="9813151at2"/>
<evidence type="ECO:0000256" key="7">
    <source>
        <dbReference type="ARBA" id="ARBA00022679"/>
    </source>
</evidence>
<protein>
    <recommendedName>
        <fullName evidence="4">histidine kinase</fullName>
        <ecNumber evidence="4">2.7.13.3</ecNumber>
    </recommendedName>
</protein>
<dbReference type="AlphaFoldDB" id="A0A089LQ03"/>
<sequence length="477" mass="52847">MRNNVIGLKLGLVISGLFLIVLLVLGTAVDRMFSSFYYANMEKETEELASHFTMMAESSMAESSGAGMGGMMETFADFSGVSLFNVNREGQLTMHSGMDMMMSPVLPFVHSQQLDRIFSGQKVRFLYDDEDGGRYFVSGQPVEAEGKVVSALYLVSSAESVMESLQGVRHLLILSGIGAFLLALGSTWIVAQFLSRPLLQMQQATRKIAAGELATRVHIKSGDEIGALAGAINDLASDLQRYRDTRQEFFANISHELRTPITYLEGYANVVKEGMFADEEERDRYLDIIHGEARRIQHLVDDLFDLAKMEEGRIQLSPEWIDLGELAEQAVQKVGLKASEKGLELTFRSEGQPKPVYTDGARMEQIVLNLLENGIRYSEQGKVSLSLFFQEEAVRLEVTDTGIGIPEDELPLIFERFYRVEKSRSRSLGGTGLGLAIVYNLVQVLGGTISVTSKQGEGTSFILEFNRIAELGLQEDV</sequence>
<evidence type="ECO:0000256" key="10">
    <source>
        <dbReference type="ARBA" id="ARBA00022840"/>
    </source>
</evidence>
<evidence type="ECO:0000256" key="9">
    <source>
        <dbReference type="ARBA" id="ARBA00022777"/>
    </source>
</evidence>
<dbReference type="Gene3D" id="3.30.565.10">
    <property type="entry name" value="Histidine kinase-like ATPase, C-terminal domain"/>
    <property type="match status" value="1"/>
</dbReference>
<dbReference type="InterPro" id="IPR005467">
    <property type="entry name" value="His_kinase_dom"/>
</dbReference>
<keyword evidence="8" id="KW-0547">Nucleotide-binding</keyword>
<evidence type="ECO:0000256" key="11">
    <source>
        <dbReference type="ARBA" id="ARBA00023012"/>
    </source>
</evidence>
<dbReference type="InterPro" id="IPR003661">
    <property type="entry name" value="HisK_dim/P_dom"/>
</dbReference>
<keyword evidence="12 13" id="KW-0472">Membrane</keyword>
<dbReference type="Gene3D" id="6.10.340.10">
    <property type="match status" value="1"/>
</dbReference>
<dbReference type="InterPro" id="IPR004358">
    <property type="entry name" value="Sig_transdc_His_kin-like_C"/>
</dbReference>
<comment type="catalytic activity">
    <reaction evidence="1">
        <text>ATP + protein L-histidine = ADP + protein N-phospho-L-histidine.</text>
        <dbReference type="EC" id="2.7.13.3"/>
    </reaction>
</comment>
<dbReference type="Proteomes" id="UP000029507">
    <property type="component" value="Chromosome"/>
</dbReference>
<dbReference type="GO" id="GO:0005886">
    <property type="term" value="C:plasma membrane"/>
    <property type="evidence" value="ECO:0007669"/>
    <property type="project" value="UniProtKB-SubCell"/>
</dbReference>